<protein>
    <submittedName>
        <fullName evidence="2">Transcription regulator</fullName>
    </submittedName>
    <submittedName>
        <fullName evidence="1">Transcriptional regulator</fullName>
    </submittedName>
</protein>
<reference evidence="3 4" key="1">
    <citation type="submission" date="2016-03" db="EMBL/GenBank/DDBJ databases">
        <title>Comparative genomics of 54 Lactobacillus plantarum strains reveals genomic uncoupling from niche constraints.</title>
        <authorList>
            <person name="Martino M.E."/>
        </authorList>
    </citation>
    <scope>NUCLEOTIDE SEQUENCE [LARGE SCALE GENOMIC DNA]</scope>
    <source>
        <strain evidence="2 3">NAB2</strain>
        <strain evidence="1 4">Nizo2260</strain>
    </source>
</reference>
<dbReference type="GO" id="GO:0003677">
    <property type="term" value="F:DNA binding"/>
    <property type="evidence" value="ECO:0007669"/>
    <property type="project" value="UniProtKB-KW"/>
</dbReference>
<dbReference type="PROSITE" id="PS01117">
    <property type="entry name" value="HTH_MARR_1"/>
    <property type="match status" value="1"/>
</dbReference>
<evidence type="ECO:0000313" key="3">
    <source>
        <dbReference type="Proteomes" id="UP000076872"/>
    </source>
</evidence>
<sequence>MYVGQLQKTNISKLASLSRTQKTLVSKNIWQLIKLGLVQSQVNQKDRRQLSFSMTIEGQKQIRTIERQVSRNLKNPQLAAELMGLSKQVMELSRKLNRISLKN</sequence>
<comment type="caution">
    <text evidence="2">The sequence shown here is derived from an EMBL/GenBank/DDBJ whole genome shotgun (WGS) entry which is preliminary data.</text>
</comment>
<evidence type="ECO:0000313" key="4">
    <source>
        <dbReference type="Proteomes" id="UP000076989"/>
    </source>
</evidence>
<dbReference type="Gene3D" id="1.10.10.10">
    <property type="entry name" value="Winged helix-like DNA-binding domain superfamily/Winged helix DNA-binding domain"/>
    <property type="match status" value="1"/>
</dbReference>
<dbReference type="InterPro" id="IPR023187">
    <property type="entry name" value="Tscrpt_reg_MarR-type_CS"/>
</dbReference>
<dbReference type="InterPro" id="IPR036388">
    <property type="entry name" value="WH-like_DNA-bd_sf"/>
</dbReference>
<dbReference type="EMBL" id="LUXO01000033">
    <property type="protein sequence ID" value="KZV02110.1"/>
    <property type="molecule type" value="Genomic_DNA"/>
</dbReference>
<dbReference type="SUPFAM" id="SSF46785">
    <property type="entry name" value="Winged helix' DNA-binding domain"/>
    <property type="match status" value="1"/>
</dbReference>
<gene>
    <name evidence="2" type="ORF">NAB2_2730</name>
    <name evidence="1" type="ORF">Nizo2260_0016</name>
</gene>
<dbReference type="GO" id="GO:0003700">
    <property type="term" value="F:DNA-binding transcription factor activity"/>
    <property type="evidence" value="ECO:0007669"/>
    <property type="project" value="InterPro"/>
</dbReference>
<accession>A0AAW3RGF3</accession>
<evidence type="ECO:0000313" key="2">
    <source>
        <dbReference type="EMBL" id="KZV02110.1"/>
    </source>
</evidence>
<dbReference type="Proteomes" id="UP000076989">
    <property type="component" value="Unassembled WGS sequence"/>
</dbReference>
<name>A0AAW3RGF3_LACPN</name>
<organism evidence="2 3">
    <name type="scientific">Lactiplantibacillus plantarum</name>
    <name type="common">Lactobacillus plantarum</name>
    <dbReference type="NCBI Taxonomy" id="1590"/>
    <lineage>
        <taxon>Bacteria</taxon>
        <taxon>Bacillati</taxon>
        <taxon>Bacillota</taxon>
        <taxon>Bacilli</taxon>
        <taxon>Lactobacillales</taxon>
        <taxon>Lactobacillaceae</taxon>
        <taxon>Lactiplantibacillus</taxon>
    </lineage>
</organism>
<evidence type="ECO:0000313" key="1">
    <source>
        <dbReference type="EMBL" id="KZU08363.1"/>
    </source>
</evidence>
<dbReference type="InterPro" id="IPR036390">
    <property type="entry name" value="WH_DNA-bd_sf"/>
</dbReference>
<proteinExistence type="predicted"/>
<dbReference type="AlphaFoldDB" id="A0AAW3RGF3"/>
<dbReference type="Proteomes" id="UP000076872">
    <property type="component" value="Unassembled WGS sequence"/>
</dbReference>
<dbReference type="EMBL" id="LUWI01000005">
    <property type="protein sequence ID" value="KZU08363.1"/>
    <property type="molecule type" value="Genomic_DNA"/>
</dbReference>